<dbReference type="GO" id="GO:0000981">
    <property type="term" value="F:DNA-binding transcription factor activity, RNA polymerase II-specific"/>
    <property type="evidence" value="ECO:0007669"/>
    <property type="project" value="InterPro"/>
</dbReference>
<accession>A0A167XAB6</accession>
<evidence type="ECO:0000256" key="5">
    <source>
        <dbReference type="ARBA" id="ARBA00023163"/>
    </source>
</evidence>
<evidence type="ECO:0000259" key="8">
    <source>
        <dbReference type="PROSITE" id="PS00463"/>
    </source>
</evidence>
<dbReference type="PROSITE" id="PS00463">
    <property type="entry name" value="ZN2_CY6_FUNGAL_1"/>
    <property type="match status" value="1"/>
</dbReference>
<dbReference type="VEuPathDB" id="FungiDB:AAP_04183"/>
<dbReference type="EMBL" id="AZGZ01000019">
    <property type="protein sequence ID" value="KZZ89832.1"/>
    <property type="molecule type" value="Genomic_DNA"/>
</dbReference>
<sequence length="871" mass="97370">MDHHKPSATSSPRFANHPFQFGDVASSWSSPADNVSATFSPRAPVNDSLHATERNAVVNDEVMPIIKRPRACEACRHLKVRCIPSPDSTDGACRRCVRGKRQCIVTAPTRRRPKRTDAKVVELEKQIEALKTSLEESRALNESLKGHEHHRSLPDRTHTHPAESNSFEDSSTQQGGTKRNAYGDVIADQASPPANHRTGPGQDQGNRRRANSIAVPRSSTTTGKNGDFIEKGIVDLDTAFTAFYHYVNNLAPHFPVVVFSAEQTFDDVRDTKPLLLLAIVSVSIGTSCPEKRTSLAQELTYHFADRIFIHAEKSLELVQALLVIGIWYFSYKSFDELTFYQLVHYAVILCCDLGLNRRTKPSSIRGVRPGLPGKPGSLPPPDAAETRRTWLGCYLLAINTAMVMRRPPLLRWNAYIEECIEILQKAPGALKSDTPLIYWVKLTHIAEDIGAQFSMDDPLAPADITNPRIQFSLKAFEQRLQKCRDSFPSELRTSSIHFYELCLDVYMHEIGMHINHNVDDFRPPFVSNVDTSSGGLDTSAHIDALTICLTSSQEALDVFASIDPKELPCLPTYHVSRTSYLAIVLVKLMTIVSAPHSRLAQIFKPEDLKVEEYLQNGANHLKAAGQIQGGVIPARFAAPLEILRQWVKGRREGKCHDGWLPNPMVQKPPAQLPPIAPRTKRMRSAPHLGDTYQEHAQQTGPLTMAHPETGTQAPQSSSYMPRSSVEHSPLTRMTPEDTTSFYANRPTQPRLPTPNSLHIPSTSQVRRQSDAHIVDFTVQGHEHFTIPARQSVPTMANSYPVTSHVDTTIRHNSYPIDSNQQDYYLNINMQEPYMAQMMSLNSEIEFMGQGFSSLESIFQDPTYLATLQQNF</sequence>
<feature type="region of interest" description="Disordered" evidence="7">
    <location>
        <begin position="702"/>
        <end position="761"/>
    </location>
</feature>
<dbReference type="Gene3D" id="4.10.240.10">
    <property type="entry name" value="Zn(2)-C6 fungal-type DNA-binding domain"/>
    <property type="match status" value="1"/>
</dbReference>
<evidence type="ECO:0000256" key="1">
    <source>
        <dbReference type="ARBA" id="ARBA00004123"/>
    </source>
</evidence>
<keyword evidence="4" id="KW-0238">DNA-binding</keyword>
<feature type="region of interest" description="Disordered" evidence="7">
    <location>
        <begin position="139"/>
        <end position="221"/>
    </location>
</feature>
<evidence type="ECO:0000256" key="7">
    <source>
        <dbReference type="SAM" id="MobiDB-lite"/>
    </source>
</evidence>
<dbReference type="AlphaFoldDB" id="A0A167XAB6"/>
<dbReference type="Proteomes" id="UP000242877">
    <property type="component" value="Unassembled WGS sequence"/>
</dbReference>
<feature type="compositionally biased region" description="Polar residues" evidence="7">
    <location>
        <begin position="736"/>
        <end position="747"/>
    </location>
</feature>
<dbReference type="CDD" id="cd12148">
    <property type="entry name" value="fungal_TF_MHR"/>
    <property type="match status" value="1"/>
</dbReference>
<dbReference type="PANTHER" id="PTHR31845:SF39">
    <property type="entry name" value="TRANSCRIPTION FACTOR PBCR-RELATED"/>
    <property type="match status" value="1"/>
</dbReference>
<name>A0A167XAB6_9EURO</name>
<feature type="domain" description="Zn(2)-C6 fungal-type" evidence="8">
    <location>
        <begin position="71"/>
        <end position="103"/>
    </location>
</feature>
<organism evidence="9 10">
    <name type="scientific">Ascosphaera apis ARSEF 7405</name>
    <dbReference type="NCBI Taxonomy" id="392613"/>
    <lineage>
        <taxon>Eukaryota</taxon>
        <taxon>Fungi</taxon>
        <taxon>Dikarya</taxon>
        <taxon>Ascomycota</taxon>
        <taxon>Pezizomycotina</taxon>
        <taxon>Eurotiomycetes</taxon>
        <taxon>Eurotiomycetidae</taxon>
        <taxon>Onygenales</taxon>
        <taxon>Ascosphaeraceae</taxon>
        <taxon>Ascosphaera</taxon>
    </lineage>
</organism>
<evidence type="ECO:0000256" key="2">
    <source>
        <dbReference type="ARBA" id="ARBA00022723"/>
    </source>
</evidence>
<protein>
    <submittedName>
        <fullName evidence="9">C6 transcription factor</fullName>
    </submittedName>
</protein>
<keyword evidence="3" id="KW-0805">Transcription regulation</keyword>
<proteinExistence type="predicted"/>
<feature type="compositionally biased region" description="Basic and acidic residues" evidence="7">
    <location>
        <begin position="151"/>
        <end position="161"/>
    </location>
</feature>
<evidence type="ECO:0000256" key="3">
    <source>
        <dbReference type="ARBA" id="ARBA00023015"/>
    </source>
</evidence>
<dbReference type="InterPro" id="IPR051089">
    <property type="entry name" value="prtT"/>
</dbReference>
<feature type="compositionally biased region" description="Polar residues" evidence="7">
    <location>
        <begin position="709"/>
        <end position="721"/>
    </location>
</feature>
<gene>
    <name evidence="9" type="ORF">AAP_04183</name>
</gene>
<comment type="subcellular location">
    <subcellularLocation>
        <location evidence="1">Nucleus</location>
    </subcellularLocation>
</comment>
<keyword evidence="10" id="KW-1185">Reference proteome</keyword>
<dbReference type="InterPro" id="IPR007219">
    <property type="entry name" value="XnlR_reg_dom"/>
</dbReference>
<comment type="caution">
    <text evidence="9">The sequence shown here is derived from an EMBL/GenBank/DDBJ whole genome shotgun (WGS) entry which is preliminary data.</text>
</comment>
<evidence type="ECO:0000256" key="4">
    <source>
        <dbReference type="ARBA" id="ARBA00023125"/>
    </source>
</evidence>
<dbReference type="SUPFAM" id="SSF57701">
    <property type="entry name" value="Zn2/Cys6 DNA-binding domain"/>
    <property type="match status" value="1"/>
</dbReference>
<evidence type="ECO:0000313" key="9">
    <source>
        <dbReference type="EMBL" id="KZZ89832.1"/>
    </source>
</evidence>
<dbReference type="Pfam" id="PF04082">
    <property type="entry name" value="Fungal_trans"/>
    <property type="match status" value="1"/>
</dbReference>
<keyword evidence="6" id="KW-0539">Nucleus</keyword>
<dbReference type="InterPro" id="IPR036864">
    <property type="entry name" value="Zn2-C6_fun-type_DNA-bd_sf"/>
</dbReference>
<dbReference type="CDD" id="cd00067">
    <property type="entry name" value="GAL4"/>
    <property type="match status" value="1"/>
</dbReference>
<evidence type="ECO:0000256" key="6">
    <source>
        <dbReference type="ARBA" id="ARBA00023242"/>
    </source>
</evidence>
<feature type="compositionally biased region" description="Polar residues" evidence="7">
    <location>
        <begin position="162"/>
        <end position="177"/>
    </location>
</feature>
<dbReference type="GO" id="GO:0000976">
    <property type="term" value="F:transcription cis-regulatory region binding"/>
    <property type="evidence" value="ECO:0007669"/>
    <property type="project" value="TreeGrafter"/>
</dbReference>
<dbReference type="GO" id="GO:0005634">
    <property type="term" value="C:nucleus"/>
    <property type="evidence" value="ECO:0007669"/>
    <property type="project" value="UniProtKB-SubCell"/>
</dbReference>
<keyword evidence="2" id="KW-0479">Metal-binding</keyword>
<dbReference type="GO" id="GO:0008270">
    <property type="term" value="F:zinc ion binding"/>
    <property type="evidence" value="ECO:0007669"/>
    <property type="project" value="InterPro"/>
</dbReference>
<keyword evidence="5" id="KW-0804">Transcription</keyword>
<reference evidence="9 10" key="1">
    <citation type="journal article" date="2016" name="Genome Biol. Evol.">
        <title>Divergent and convergent evolution of fungal pathogenicity.</title>
        <authorList>
            <person name="Shang Y."/>
            <person name="Xiao G."/>
            <person name="Zheng P."/>
            <person name="Cen K."/>
            <person name="Zhan S."/>
            <person name="Wang C."/>
        </authorList>
    </citation>
    <scope>NUCLEOTIDE SEQUENCE [LARGE SCALE GENOMIC DNA]</scope>
    <source>
        <strain evidence="9 10">ARSEF 7405</strain>
    </source>
</reference>
<evidence type="ECO:0000313" key="10">
    <source>
        <dbReference type="Proteomes" id="UP000242877"/>
    </source>
</evidence>
<dbReference type="GO" id="GO:0006351">
    <property type="term" value="P:DNA-templated transcription"/>
    <property type="evidence" value="ECO:0007669"/>
    <property type="project" value="InterPro"/>
</dbReference>
<dbReference type="PANTHER" id="PTHR31845">
    <property type="entry name" value="FINGER DOMAIN PROTEIN, PUTATIVE-RELATED"/>
    <property type="match status" value="1"/>
</dbReference>
<dbReference type="OrthoDB" id="8062037at2759"/>
<dbReference type="InterPro" id="IPR001138">
    <property type="entry name" value="Zn2Cys6_DnaBD"/>
</dbReference>